<name>A0A7X6DR51_9BACT</name>
<dbReference type="SMART" id="SM00091">
    <property type="entry name" value="PAS"/>
    <property type="match status" value="1"/>
</dbReference>
<evidence type="ECO:0000313" key="15">
    <source>
        <dbReference type="Proteomes" id="UP000534783"/>
    </source>
</evidence>
<sequence length="583" mass="65632">MKREDEIILGRIKWLMALRIFLVTSLLGIPLLLQLNYLKNPWSITTFYFLIGSTYFLTLVYALFISRTRYPLFFVSVQLGIDLLFETALIVVTGGIQSPFSFLYVITIVSACIFFHRKGGVLTAAAATFLFGTVVNLQYAHVPPFNSPSLLGEKEVFYMLFLYMITFFTVGSLSGRLSERLHEKEVGFSKLRVFTEDIVESISSGLVTTDLSGKITSFNRSASEMTGFRAEEAVGSIWWELFSWGEIRDRYRDLAITGVPQRFDGEISTKQGERCLLGVTISPLRNEHGGQIGIIGTFQDLTQLKSLEEEMQKKERLATIGEMAAGMAHEIRNPLASLSGSIEVLKGDLNLRDEHLKLMEIAVREADRLNSIITQFLLYAKPLPPRRRRTDLHALLSETVQLLQNHPEYHDRIKVSLLIPSEPQMILIDPDQIRQVFWNLSINAFQAMPEEGVLTISTRRSRPKKGKGAVVSDERIEVLFADTGGGIQKGDLPKIFYPFFTTKSSGSGLGLSIVQRIIEEHAGEIRVESSSKGTTFFITLPLDELTRSERLDIEDSRPERSPAADRPSDLFQSTENRLKSLSV</sequence>
<dbReference type="Pfam" id="PF00512">
    <property type="entry name" value="HisKA"/>
    <property type="match status" value="1"/>
</dbReference>
<evidence type="ECO:0000256" key="8">
    <source>
        <dbReference type="ARBA" id="ARBA00023012"/>
    </source>
</evidence>
<dbReference type="InterPro" id="IPR003594">
    <property type="entry name" value="HATPase_dom"/>
</dbReference>
<keyword evidence="5" id="KW-0547">Nucleotide-binding</keyword>
<comment type="caution">
    <text evidence="14">The sequence shown here is derived from an EMBL/GenBank/DDBJ whole genome shotgun (WGS) entry which is preliminary data.</text>
</comment>
<feature type="compositionally biased region" description="Basic and acidic residues" evidence="9">
    <location>
        <begin position="549"/>
        <end position="568"/>
    </location>
</feature>
<dbReference type="Gene3D" id="1.10.287.130">
    <property type="match status" value="1"/>
</dbReference>
<dbReference type="PRINTS" id="PR00344">
    <property type="entry name" value="BCTRLSENSOR"/>
</dbReference>
<evidence type="ECO:0000259" key="12">
    <source>
        <dbReference type="PROSITE" id="PS50112"/>
    </source>
</evidence>
<reference evidence="14 15" key="1">
    <citation type="journal article" date="2020" name="Nature">
        <title>Bacterial chemolithoautotrophy via manganese oxidation.</title>
        <authorList>
            <person name="Yu H."/>
            <person name="Leadbetter J.R."/>
        </authorList>
    </citation>
    <scope>NUCLEOTIDE SEQUENCE [LARGE SCALE GENOMIC DNA]</scope>
    <source>
        <strain evidence="14 15">Mn-1</strain>
    </source>
</reference>
<feature type="transmembrane region" description="Helical" evidence="10">
    <location>
        <begin position="122"/>
        <end position="141"/>
    </location>
</feature>
<dbReference type="InterPro" id="IPR003661">
    <property type="entry name" value="HisK_dim/P_dom"/>
</dbReference>
<organism evidence="14 15">
    <name type="scientific">Candidatus Manganitrophus noduliformans</name>
    <dbReference type="NCBI Taxonomy" id="2606439"/>
    <lineage>
        <taxon>Bacteria</taxon>
        <taxon>Pseudomonadati</taxon>
        <taxon>Nitrospirota</taxon>
        <taxon>Nitrospiria</taxon>
        <taxon>Candidatus Troglogloeales</taxon>
        <taxon>Candidatus Manganitrophaceae</taxon>
        <taxon>Candidatus Manganitrophus</taxon>
    </lineage>
</organism>
<feature type="transmembrane region" description="Helical" evidence="10">
    <location>
        <begin position="45"/>
        <end position="65"/>
    </location>
</feature>
<evidence type="ECO:0000256" key="6">
    <source>
        <dbReference type="ARBA" id="ARBA00022777"/>
    </source>
</evidence>
<evidence type="ECO:0000256" key="7">
    <source>
        <dbReference type="ARBA" id="ARBA00022840"/>
    </source>
</evidence>
<gene>
    <name evidence="14" type="ORF">MNODULE_12540</name>
</gene>
<keyword evidence="6" id="KW-0418">Kinase</keyword>
<dbReference type="PANTHER" id="PTHR43065:SF10">
    <property type="entry name" value="PEROXIDE STRESS-ACTIVATED HISTIDINE KINASE MAK3"/>
    <property type="match status" value="1"/>
</dbReference>
<dbReference type="SUPFAM" id="SSF55785">
    <property type="entry name" value="PYP-like sensor domain (PAS domain)"/>
    <property type="match status" value="1"/>
</dbReference>
<dbReference type="InterPro" id="IPR004358">
    <property type="entry name" value="Sig_transdc_His_kin-like_C"/>
</dbReference>
<dbReference type="PROSITE" id="PS50109">
    <property type="entry name" value="HIS_KIN"/>
    <property type="match status" value="1"/>
</dbReference>
<dbReference type="EMBL" id="VTOW01000002">
    <property type="protein sequence ID" value="NKE71568.1"/>
    <property type="molecule type" value="Genomic_DNA"/>
</dbReference>
<evidence type="ECO:0000259" key="11">
    <source>
        <dbReference type="PROSITE" id="PS50109"/>
    </source>
</evidence>
<dbReference type="InterPro" id="IPR036890">
    <property type="entry name" value="HATPase_C_sf"/>
</dbReference>
<evidence type="ECO:0000256" key="5">
    <source>
        <dbReference type="ARBA" id="ARBA00022741"/>
    </source>
</evidence>
<comment type="catalytic activity">
    <reaction evidence="1">
        <text>ATP + protein L-histidine = ADP + protein N-phospho-L-histidine.</text>
        <dbReference type="EC" id="2.7.13.3"/>
    </reaction>
</comment>
<evidence type="ECO:0000313" key="14">
    <source>
        <dbReference type="EMBL" id="NKE71568.1"/>
    </source>
</evidence>
<accession>A0A7X6DR51</accession>
<dbReference type="NCBIfam" id="TIGR00229">
    <property type="entry name" value="sensory_box"/>
    <property type="match status" value="1"/>
</dbReference>
<feature type="domain" description="Histidine kinase" evidence="11">
    <location>
        <begin position="326"/>
        <end position="544"/>
    </location>
</feature>
<dbReference type="SMART" id="SM00388">
    <property type="entry name" value="HisKA"/>
    <property type="match status" value="1"/>
</dbReference>
<dbReference type="Gene3D" id="3.30.565.10">
    <property type="entry name" value="Histidine kinase-like ATPase, C-terminal domain"/>
    <property type="match status" value="1"/>
</dbReference>
<dbReference type="InterPro" id="IPR035965">
    <property type="entry name" value="PAS-like_dom_sf"/>
</dbReference>
<dbReference type="SMART" id="SM00387">
    <property type="entry name" value="HATPase_c"/>
    <property type="match status" value="1"/>
</dbReference>
<dbReference type="CDD" id="cd00082">
    <property type="entry name" value="HisKA"/>
    <property type="match status" value="1"/>
</dbReference>
<evidence type="ECO:0000256" key="4">
    <source>
        <dbReference type="ARBA" id="ARBA00022679"/>
    </source>
</evidence>
<evidence type="ECO:0000256" key="3">
    <source>
        <dbReference type="ARBA" id="ARBA00022553"/>
    </source>
</evidence>
<feature type="transmembrane region" description="Helical" evidence="10">
    <location>
        <begin position="72"/>
        <end position="92"/>
    </location>
</feature>
<dbReference type="EC" id="2.7.13.3" evidence="2"/>
<keyword evidence="10" id="KW-0472">Membrane</keyword>
<evidence type="ECO:0000256" key="2">
    <source>
        <dbReference type="ARBA" id="ARBA00012438"/>
    </source>
</evidence>
<feature type="transmembrane region" description="Helical" evidence="10">
    <location>
        <begin position="156"/>
        <end position="175"/>
    </location>
</feature>
<evidence type="ECO:0000259" key="13">
    <source>
        <dbReference type="PROSITE" id="PS50113"/>
    </source>
</evidence>
<evidence type="ECO:0000256" key="1">
    <source>
        <dbReference type="ARBA" id="ARBA00000085"/>
    </source>
</evidence>
<keyword evidence="7" id="KW-0067">ATP-binding</keyword>
<dbReference type="RefSeq" id="WP_168060317.1">
    <property type="nucleotide sequence ID" value="NZ_VTOW01000002.1"/>
</dbReference>
<keyword evidence="15" id="KW-1185">Reference proteome</keyword>
<dbReference type="SUPFAM" id="SSF47384">
    <property type="entry name" value="Homodimeric domain of signal transducing histidine kinase"/>
    <property type="match status" value="1"/>
</dbReference>
<dbReference type="InterPro" id="IPR000700">
    <property type="entry name" value="PAS-assoc_C"/>
</dbReference>
<dbReference type="GO" id="GO:0000155">
    <property type="term" value="F:phosphorelay sensor kinase activity"/>
    <property type="evidence" value="ECO:0007669"/>
    <property type="project" value="InterPro"/>
</dbReference>
<dbReference type="PROSITE" id="PS50113">
    <property type="entry name" value="PAC"/>
    <property type="match status" value="1"/>
</dbReference>
<keyword evidence="10" id="KW-0812">Transmembrane</keyword>
<evidence type="ECO:0000256" key="9">
    <source>
        <dbReference type="SAM" id="MobiDB-lite"/>
    </source>
</evidence>
<evidence type="ECO:0000256" key="10">
    <source>
        <dbReference type="SAM" id="Phobius"/>
    </source>
</evidence>
<dbReference type="Gene3D" id="3.30.450.20">
    <property type="entry name" value="PAS domain"/>
    <property type="match status" value="1"/>
</dbReference>
<dbReference type="Pfam" id="PF25323">
    <property type="entry name" value="6TM_PilS"/>
    <property type="match status" value="1"/>
</dbReference>
<dbReference type="AlphaFoldDB" id="A0A7X6DR51"/>
<feature type="domain" description="PAS" evidence="12">
    <location>
        <begin position="198"/>
        <end position="235"/>
    </location>
</feature>
<keyword evidence="3" id="KW-0597">Phosphoprotein</keyword>
<feature type="transmembrane region" description="Helical" evidence="10">
    <location>
        <begin position="98"/>
        <end position="115"/>
    </location>
</feature>
<feature type="region of interest" description="Disordered" evidence="9">
    <location>
        <begin position="549"/>
        <end position="583"/>
    </location>
</feature>
<dbReference type="Pfam" id="PF13426">
    <property type="entry name" value="PAS_9"/>
    <property type="match status" value="1"/>
</dbReference>
<dbReference type="CDD" id="cd00130">
    <property type="entry name" value="PAS"/>
    <property type="match status" value="1"/>
</dbReference>
<proteinExistence type="predicted"/>
<keyword evidence="8" id="KW-0902">Two-component regulatory system</keyword>
<dbReference type="InterPro" id="IPR005467">
    <property type="entry name" value="His_kinase_dom"/>
</dbReference>
<dbReference type="InterPro" id="IPR036097">
    <property type="entry name" value="HisK_dim/P_sf"/>
</dbReference>
<dbReference type="Proteomes" id="UP000534783">
    <property type="component" value="Unassembled WGS sequence"/>
</dbReference>
<keyword evidence="4" id="KW-0808">Transferase</keyword>
<feature type="transmembrane region" description="Helical" evidence="10">
    <location>
        <begin position="12"/>
        <end position="33"/>
    </location>
</feature>
<protein>
    <recommendedName>
        <fullName evidence="2">histidine kinase</fullName>
        <ecNumber evidence="2">2.7.13.3</ecNumber>
    </recommendedName>
</protein>
<feature type="compositionally biased region" description="Polar residues" evidence="9">
    <location>
        <begin position="570"/>
        <end position="583"/>
    </location>
</feature>
<keyword evidence="10" id="KW-1133">Transmembrane helix</keyword>
<feature type="domain" description="PAC" evidence="13">
    <location>
        <begin position="261"/>
        <end position="313"/>
    </location>
</feature>
<dbReference type="InterPro" id="IPR000014">
    <property type="entry name" value="PAS"/>
</dbReference>
<dbReference type="GO" id="GO:0005524">
    <property type="term" value="F:ATP binding"/>
    <property type="evidence" value="ECO:0007669"/>
    <property type="project" value="UniProtKB-KW"/>
</dbReference>
<dbReference type="Pfam" id="PF02518">
    <property type="entry name" value="HATPase_c"/>
    <property type="match status" value="1"/>
</dbReference>
<dbReference type="SUPFAM" id="SSF55874">
    <property type="entry name" value="ATPase domain of HSP90 chaperone/DNA topoisomerase II/histidine kinase"/>
    <property type="match status" value="1"/>
</dbReference>
<dbReference type="PANTHER" id="PTHR43065">
    <property type="entry name" value="SENSOR HISTIDINE KINASE"/>
    <property type="match status" value="1"/>
</dbReference>
<dbReference type="PROSITE" id="PS50112">
    <property type="entry name" value="PAS"/>
    <property type="match status" value="1"/>
</dbReference>